<evidence type="ECO:0000256" key="1">
    <source>
        <dbReference type="ARBA" id="ARBA00007281"/>
    </source>
</evidence>
<protein>
    <recommendedName>
        <fullName evidence="5">PdxS/SNZ N-terminal domain-containing protein</fullName>
    </recommendedName>
</protein>
<dbReference type="AlphaFoldDB" id="A0A067KLY8"/>
<dbReference type="STRING" id="180498.A0A067KLY8"/>
<dbReference type="InterPro" id="IPR033755">
    <property type="entry name" value="PdxS/SNZ_N"/>
</dbReference>
<organism evidence="6 7">
    <name type="scientific">Jatropha curcas</name>
    <name type="common">Barbados nut</name>
    <dbReference type="NCBI Taxonomy" id="180498"/>
    <lineage>
        <taxon>Eukaryota</taxon>
        <taxon>Viridiplantae</taxon>
        <taxon>Streptophyta</taxon>
        <taxon>Embryophyta</taxon>
        <taxon>Tracheophyta</taxon>
        <taxon>Spermatophyta</taxon>
        <taxon>Magnoliopsida</taxon>
        <taxon>eudicotyledons</taxon>
        <taxon>Gunneridae</taxon>
        <taxon>Pentapetalae</taxon>
        <taxon>rosids</taxon>
        <taxon>fabids</taxon>
        <taxon>Malpighiales</taxon>
        <taxon>Euphorbiaceae</taxon>
        <taxon>Crotonoideae</taxon>
        <taxon>Jatropheae</taxon>
        <taxon>Jatropha</taxon>
    </lineage>
</organism>
<evidence type="ECO:0000256" key="2">
    <source>
        <dbReference type="ARBA" id="ARBA00022898"/>
    </source>
</evidence>
<reference evidence="6 7" key="1">
    <citation type="journal article" date="2014" name="PLoS ONE">
        <title>Global Analysis of Gene Expression Profiles in Physic Nut (Jatropha curcas L.) Seedlings Exposed to Salt Stress.</title>
        <authorList>
            <person name="Zhang L."/>
            <person name="Zhang C."/>
            <person name="Wu P."/>
            <person name="Chen Y."/>
            <person name="Li M."/>
            <person name="Jiang H."/>
            <person name="Wu G."/>
        </authorList>
    </citation>
    <scope>NUCLEOTIDE SEQUENCE [LARGE SCALE GENOMIC DNA]</scope>
    <source>
        <strain evidence="7">cv. GZQX0401</strain>
        <tissue evidence="6">Young leaves</tissue>
    </source>
</reference>
<name>A0A067KLY8_JATCU</name>
<evidence type="ECO:0000313" key="6">
    <source>
        <dbReference type="EMBL" id="KDP37226.1"/>
    </source>
</evidence>
<evidence type="ECO:0000259" key="5">
    <source>
        <dbReference type="Pfam" id="PF01680"/>
    </source>
</evidence>
<gene>
    <name evidence="6" type="ORF">JCGZ_06282</name>
</gene>
<dbReference type="PANTHER" id="PTHR31829">
    <property type="entry name" value="PYRIDOXAL 5'-PHOSPHATE SYNTHASE SUBUNIT SNZ1-RELATED"/>
    <property type="match status" value="1"/>
</dbReference>
<dbReference type="Gene3D" id="3.20.20.70">
    <property type="entry name" value="Aldolase class I"/>
    <property type="match status" value="1"/>
</dbReference>
<dbReference type="Proteomes" id="UP000027138">
    <property type="component" value="Unassembled WGS sequence"/>
</dbReference>
<keyword evidence="7" id="KW-1185">Reference proteome</keyword>
<keyword evidence="4" id="KW-1133">Transmembrane helix</keyword>
<dbReference type="GO" id="GO:0016843">
    <property type="term" value="F:amine-lyase activity"/>
    <property type="evidence" value="ECO:0007669"/>
    <property type="project" value="TreeGrafter"/>
</dbReference>
<dbReference type="PANTHER" id="PTHR31829:SF2">
    <property type="entry name" value="PYRIDOXAL 5'-PHOSPHATE SYNTHASE-LIKE SUBUNIT PDX1.2"/>
    <property type="match status" value="1"/>
</dbReference>
<sequence length="177" mass="20121">MGPGTGIRWELGGLGDVSETVRNVRSMKKARNLTNTNEDEVLSFTKEEVSYDLEAEIERMGKLPFMQFALGGIRTPADAAFMMQLGRDAVLLISEIFGCNDQTFSTIQIHTSKFVQLFVLLSTIIIFVPRQNAAMGWLMLWRRMCLPRIRMLVHFWIGIRFSIEICTRVLSLEAVSN</sequence>
<keyword evidence="4" id="KW-0812">Transmembrane</keyword>
<dbReference type="InterPro" id="IPR013785">
    <property type="entry name" value="Aldolase_TIM"/>
</dbReference>
<dbReference type="SUPFAM" id="SSF51366">
    <property type="entry name" value="Ribulose-phoshate binding barrel"/>
    <property type="match status" value="1"/>
</dbReference>
<dbReference type="OrthoDB" id="1660966at2759"/>
<evidence type="ECO:0000256" key="4">
    <source>
        <dbReference type="SAM" id="Phobius"/>
    </source>
</evidence>
<feature type="transmembrane region" description="Helical" evidence="4">
    <location>
        <begin position="114"/>
        <end position="141"/>
    </location>
</feature>
<dbReference type="EMBL" id="KK914415">
    <property type="protein sequence ID" value="KDP37226.1"/>
    <property type="molecule type" value="Genomic_DNA"/>
</dbReference>
<accession>A0A067KLY8</accession>
<keyword evidence="4" id="KW-0472">Membrane</keyword>
<evidence type="ECO:0000313" key="7">
    <source>
        <dbReference type="Proteomes" id="UP000027138"/>
    </source>
</evidence>
<proteinExistence type="inferred from homology"/>
<dbReference type="PROSITE" id="PS51129">
    <property type="entry name" value="PDXS_SNZ_2"/>
    <property type="match status" value="1"/>
</dbReference>
<comment type="similarity">
    <text evidence="1 3">Belongs to the PdxS/SNZ family.</text>
</comment>
<keyword evidence="2" id="KW-0663">Pyridoxal phosphate</keyword>
<feature type="domain" description="PdxS/SNZ N-terminal" evidence="5">
    <location>
        <begin position="13"/>
        <end position="69"/>
    </location>
</feature>
<evidence type="ECO:0000256" key="3">
    <source>
        <dbReference type="PROSITE-ProRule" id="PRU00481"/>
    </source>
</evidence>
<dbReference type="GO" id="GO:0042823">
    <property type="term" value="P:pyridoxal phosphate biosynthetic process"/>
    <property type="evidence" value="ECO:0007669"/>
    <property type="project" value="InterPro"/>
</dbReference>
<dbReference type="InterPro" id="IPR001852">
    <property type="entry name" value="PdxS/SNZ"/>
</dbReference>
<dbReference type="InterPro" id="IPR011060">
    <property type="entry name" value="RibuloseP-bd_barrel"/>
</dbReference>
<dbReference type="GO" id="GO:0006520">
    <property type="term" value="P:amino acid metabolic process"/>
    <property type="evidence" value="ECO:0007669"/>
    <property type="project" value="TreeGrafter"/>
</dbReference>
<dbReference type="Pfam" id="PF01680">
    <property type="entry name" value="SOR_SNZ"/>
    <property type="match status" value="1"/>
</dbReference>
<dbReference type="GO" id="GO:0008615">
    <property type="term" value="P:pyridoxine biosynthetic process"/>
    <property type="evidence" value="ECO:0007669"/>
    <property type="project" value="TreeGrafter"/>
</dbReference>